<dbReference type="Proteomes" id="UP000036122">
    <property type="component" value="Unassembled WGS sequence"/>
</dbReference>
<dbReference type="RefSeq" id="WP_000904779.1">
    <property type="nucleotide sequence ID" value="NZ_JPHZ01000020.1"/>
</dbReference>
<comment type="caution">
    <text evidence="1">The sequence shown here is derived from an EMBL/GenBank/DDBJ whole genome shotgun (WGS) entry which is preliminary data.</text>
</comment>
<name>A0A0J0ZZQ8_ACIBA</name>
<sequence length="151" mass="16670">MLIGLIVAGIVLYLIVSSYLRRSKDADEKTLRPMSEWVILANSGTKGHREKMSYSLIVQAAAILESQKVLPNKSLRSLMISKPELSKSNFVLLIMESTAELCPNEFEFLKKSYKTEQARVHLAQCIGLILHHGGESALAQIALAACSEPID</sequence>
<protein>
    <submittedName>
        <fullName evidence="1">Uncharacterized protein</fullName>
    </submittedName>
</protein>
<proteinExistence type="predicted"/>
<dbReference type="AlphaFoldDB" id="A0A0J0ZZQ8"/>
<evidence type="ECO:0000313" key="2">
    <source>
        <dbReference type="Proteomes" id="UP000036122"/>
    </source>
</evidence>
<reference evidence="1 2" key="1">
    <citation type="submission" date="2014-07" db="EMBL/GenBank/DDBJ databases">
        <authorList>
            <person name="Harkins D.M."/>
            <person name="Lesho E."/>
            <person name="Waterman P.E."/>
            <person name="Chan A."/>
            <person name="Fouts D.E."/>
        </authorList>
    </citation>
    <scope>NUCLEOTIDE SEQUENCE [LARGE SCALE GENOMIC DNA]</scope>
    <source>
        <strain evidence="1 2">MRSN 3527</strain>
    </source>
</reference>
<dbReference type="PATRIC" id="fig|1409923.3.peg.3419"/>
<dbReference type="EMBL" id="JPHZ01000020">
    <property type="protein sequence ID" value="KLT87766.1"/>
    <property type="molecule type" value="Genomic_DNA"/>
</dbReference>
<organism evidence="1 2">
    <name type="scientific">Acinetobacter baumannii MRSN 3527</name>
    <dbReference type="NCBI Taxonomy" id="1409923"/>
    <lineage>
        <taxon>Bacteria</taxon>
        <taxon>Pseudomonadati</taxon>
        <taxon>Pseudomonadota</taxon>
        <taxon>Gammaproteobacteria</taxon>
        <taxon>Moraxellales</taxon>
        <taxon>Moraxellaceae</taxon>
        <taxon>Acinetobacter</taxon>
        <taxon>Acinetobacter calcoaceticus/baumannii complex</taxon>
    </lineage>
</organism>
<evidence type="ECO:0000313" key="1">
    <source>
        <dbReference type="EMBL" id="KLT87766.1"/>
    </source>
</evidence>
<gene>
    <name evidence="1" type="ORF">T630_4125</name>
</gene>
<accession>A0A0J0ZZQ8</accession>